<feature type="domain" description="MobA-like NTP transferase" evidence="8">
    <location>
        <begin position="5"/>
        <end position="145"/>
    </location>
</feature>
<proteinExistence type="predicted"/>
<dbReference type="GO" id="GO:0046872">
    <property type="term" value="F:metal ion binding"/>
    <property type="evidence" value="ECO:0007669"/>
    <property type="project" value="UniProtKB-KW"/>
</dbReference>
<dbReference type="PANTHER" id="PTHR19136:SF81">
    <property type="entry name" value="MOLYBDENUM COFACTOR GUANYLYLTRANSFERASE"/>
    <property type="match status" value="1"/>
</dbReference>
<reference evidence="9 10" key="1">
    <citation type="submission" date="2016-10" db="EMBL/GenBank/DDBJ databases">
        <authorList>
            <person name="de Groot N.N."/>
        </authorList>
    </citation>
    <scope>NUCLEOTIDE SEQUENCE [LARGE SCALE GENOMIC DNA]</scope>
    <source>
        <strain evidence="10">L7-484,KACC 16230,DSM 25025</strain>
    </source>
</reference>
<keyword evidence="7" id="KW-0501">Molybdenum cofactor biosynthesis</keyword>
<evidence type="ECO:0000256" key="6">
    <source>
        <dbReference type="ARBA" id="ARBA00023134"/>
    </source>
</evidence>
<dbReference type="GO" id="GO:1902758">
    <property type="term" value="P:bis(molybdopterin guanine dinucleotide)molybdenum biosynthetic process"/>
    <property type="evidence" value="ECO:0007669"/>
    <property type="project" value="TreeGrafter"/>
</dbReference>
<dbReference type="InterPro" id="IPR013482">
    <property type="entry name" value="Molybde_CF_guanTrfase"/>
</dbReference>
<dbReference type="InterPro" id="IPR025877">
    <property type="entry name" value="MobA-like_NTP_Trfase"/>
</dbReference>
<name>A0A1H0GEC7_9HYPH</name>
<evidence type="ECO:0000256" key="1">
    <source>
        <dbReference type="ARBA" id="ARBA00022490"/>
    </source>
</evidence>
<keyword evidence="1" id="KW-0963">Cytoplasm</keyword>
<dbReference type="STRING" id="1166073.SAMN05192530_10384"/>
<sequence length="189" mass="20441">MNAERPKPLLALGDRSLLVRAIERLQPQVDEIVVSVASSLEQVDPRWTFVADAGGSFHGPLNGVVSTARHVEATKGLSSFLLMTAAADTPFFPRDVVASLSARVPPDGVAVASHRTNWIPTFALWTSEAIAQIDDAPERSLRSAIGVVPHVVVDFPDMDDAPDGDPFFNINTPSDIERARHHVAVYGNR</sequence>
<evidence type="ECO:0000256" key="4">
    <source>
        <dbReference type="ARBA" id="ARBA00022741"/>
    </source>
</evidence>
<keyword evidence="9" id="KW-0548">Nucleotidyltransferase</keyword>
<dbReference type="GO" id="GO:0005525">
    <property type="term" value="F:GTP binding"/>
    <property type="evidence" value="ECO:0007669"/>
    <property type="project" value="UniProtKB-KW"/>
</dbReference>
<evidence type="ECO:0000256" key="5">
    <source>
        <dbReference type="ARBA" id="ARBA00022842"/>
    </source>
</evidence>
<keyword evidence="10" id="KW-1185">Reference proteome</keyword>
<evidence type="ECO:0000256" key="7">
    <source>
        <dbReference type="ARBA" id="ARBA00023150"/>
    </source>
</evidence>
<dbReference type="Gene3D" id="3.90.550.10">
    <property type="entry name" value="Spore Coat Polysaccharide Biosynthesis Protein SpsA, Chain A"/>
    <property type="match status" value="1"/>
</dbReference>
<accession>A0A1H0GEC7</accession>
<evidence type="ECO:0000256" key="2">
    <source>
        <dbReference type="ARBA" id="ARBA00022679"/>
    </source>
</evidence>
<keyword evidence="3" id="KW-0479">Metal-binding</keyword>
<keyword evidence="6" id="KW-0342">GTP-binding</keyword>
<protein>
    <submittedName>
        <fullName evidence="9">Molybdenum cofactor guanylyltransferase</fullName>
    </submittedName>
</protein>
<dbReference type="PANTHER" id="PTHR19136">
    <property type="entry name" value="MOLYBDENUM COFACTOR GUANYLYLTRANSFERASE"/>
    <property type="match status" value="1"/>
</dbReference>
<evidence type="ECO:0000313" key="9">
    <source>
        <dbReference type="EMBL" id="SDO05220.1"/>
    </source>
</evidence>
<dbReference type="CDD" id="cd02503">
    <property type="entry name" value="MobA"/>
    <property type="match status" value="1"/>
</dbReference>
<dbReference type="SUPFAM" id="SSF53448">
    <property type="entry name" value="Nucleotide-diphospho-sugar transferases"/>
    <property type="match status" value="1"/>
</dbReference>
<organism evidence="9 10">
    <name type="scientific">Aureimonas jatrophae</name>
    <dbReference type="NCBI Taxonomy" id="1166073"/>
    <lineage>
        <taxon>Bacteria</taxon>
        <taxon>Pseudomonadati</taxon>
        <taxon>Pseudomonadota</taxon>
        <taxon>Alphaproteobacteria</taxon>
        <taxon>Hyphomicrobiales</taxon>
        <taxon>Aurantimonadaceae</taxon>
        <taxon>Aureimonas</taxon>
    </lineage>
</organism>
<dbReference type="InterPro" id="IPR029044">
    <property type="entry name" value="Nucleotide-diphossugar_trans"/>
</dbReference>
<evidence type="ECO:0000313" key="10">
    <source>
        <dbReference type="Proteomes" id="UP000198793"/>
    </source>
</evidence>
<dbReference type="AlphaFoldDB" id="A0A1H0GEC7"/>
<keyword evidence="2 9" id="KW-0808">Transferase</keyword>
<dbReference type="GO" id="GO:0016779">
    <property type="term" value="F:nucleotidyltransferase activity"/>
    <property type="evidence" value="ECO:0007669"/>
    <property type="project" value="UniProtKB-KW"/>
</dbReference>
<dbReference type="EMBL" id="FNIT01000003">
    <property type="protein sequence ID" value="SDO05220.1"/>
    <property type="molecule type" value="Genomic_DNA"/>
</dbReference>
<dbReference type="OrthoDB" id="9788394at2"/>
<gene>
    <name evidence="9" type="ORF">SAMN05192530_10384</name>
</gene>
<evidence type="ECO:0000259" key="8">
    <source>
        <dbReference type="Pfam" id="PF12804"/>
    </source>
</evidence>
<keyword evidence="4" id="KW-0547">Nucleotide-binding</keyword>
<keyword evidence="5" id="KW-0460">Magnesium</keyword>
<evidence type="ECO:0000256" key="3">
    <source>
        <dbReference type="ARBA" id="ARBA00022723"/>
    </source>
</evidence>
<dbReference type="Proteomes" id="UP000198793">
    <property type="component" value="Unassembled WGS sequence"/>
</dbReference>
<dbReference type="Pfam" id="PF12804">
    <property type="entry name" value="NTP_transf_3"/>
    <property type="match status" value="1"/>
</dbReference>